<protein>
    <submittedName>
        <fullName evidence="1">Uncharacterized protein</fullName>
    </submittedName>
</protein>
<dbReference type="Proteomes" id="UP001229952">
    <property type="component" value="Chromosome"/>
</dbReference>
<accession>A0ABY9I633</accession>
<keyword evidence="2" id="KW-1185">Reference proteome</keyword>
<dbReference type="EMBL" id="CP120992">
    <property type="protein sequence ID" value="WLQ42321.1"/>
    <property type="molecule type" value="Genomic_DNA"/>
</dbReference>
<gene>
    <name evidence="1" type="ORF">P8A22_21600</name>
</gene>
<dbReference type="RefSeq" id="WP_306089540.1">
    <property type="nucleotide sequence ID" value="NZ_CP120992.1"/>
</dbReference>
<name>A0ABY9I633_9ACTN</name>
<proteinExistence type="predicted"/>
<evidence type="ECO:0000313" key="1">
    <source>
        <dbReference type="EMBL" id="WLQ42321.1"/>
    </source>
</evidence>
<evidence type="ECO:0000313" key="2">
    <source>
        <dbReference type="Proteomes" id="UP001229952"/>
    </source>
</evidence>
<organism evidence="1 2">
    <name type="scientific">Streptomyces laculatispora</name>
    <dbReference type="NCBI Taxonomy" id="887464"/>
    <lineage>
        <taxon>Bacteria</taxon>
        <taxon>Bacillati</taxon>
        <taxon>Actinomycetota</taxon>
        <taxon>Actinomycetes</taxon>
        <taxon>Kitasatosporales</taxon>
        <taxon>Streptomycetaceae</taxon>
        <taxon>Streptomyces</taxon>
    </lineage>
</organism>
<sequence>MLEDCPENCDQSCYRCLRSFRNRFEHSLLDRHVGASLLRYLIHGTEPTLNEDRLERSADTLCEDLSSRGSNAQFTRGTKIEIEGVGTITAPILAQRGDQQWIFGVHDPLSPDVAPTDELRRAKETGSVPVLLIDDMVISRNFPFATGQVLQALA</sequence>
<reference evidence="1 2" key="1">
    <citation type="submission" date="2023-03" db="EMBL/GenBank/DDBJ databases">
        <title>Isolation and description of six Streptomyces strains from soil environments, able to metabolize different microbial glucans.</title>
        <authorList>
            <person name="Widen T."/>
            <person name="Larsbrink J."/>
        </authorList>
    </citation>
    <scope>NUCLEOTIDE SEQUENCE [LARGE SCALE GENOMIC DNA]</scope>
    <source>
        <strain evidence="1 2">Mut2</strain>
    </source>
</reference>